<evidence type="ECO:0000313" key="3">
    <source>
        <dbReference type="EMBL" id="RHL61170.1"/>
    </source>
</evidence>
<dbReference type="AlphaFoldDB" id="A0A412GEL5"/>
<dbReference type="Proteomes" id="UP001156218">
    <property type="component" value="Chromosome"/>
</dbReference>
<name>A0A412GEL5_BACT4</name>
<keyword evidence="1 3" id="KW-0808">Transferase</keyword>
<keyword evidence="4" id="KW-0328">Glycosyltransferase</keyword>
<gene>
    <name evidence="3" type="ORF">DW011_08025</name>
    <name evidence="4" type="ORF">KQP68_05340</name>
</gene>
<dbReference type="Pfam" id="PF00534">
    <property type="entry name" value="Glycos_transf_1"/>
    <property type="match status" value="1"/>
</dbReference>
<dbReference type="Proteomes" id="UP000283616">
    <property type="component" value="Unassembled WGS sequence"/>
</dbReference>
<dbReference type="EC" id="2.4.-.-" evidence="4"/>
<dbReference type="EMBL" id="CP083680">
    <property type="protein sequence ID" value="UYU67709.1"/>
    <property type="molecule type" value="Genomic_DNA"/>
</dbReference>
<dbReference type="Gene3D" id="3.40.50.2000">
    <property type="entry name" value="Glycogen Phosphorylase B"/>
    <property type="match status" value="2"/>
</dbReference>
<reference evidence="3 5" key="1">
    <citation type="submission" date="2018-08" db="EMBL/GenBank/DDBJ databases">
        <title>A genome reference for cultivated species of the human gut microbiota.</title>
        <authorList>
            <person name="Zou Y."/>
            <person name="Xue W."/>
            <person name="Luo G."/>
        </authorList>
    </citation>
    <scope>NUCLEOTIDE SEQUENCE [LARGE SCALE GENOMIC DNA]</scope>
    <source>
        <strain evidence="3 5">AF37-12</strain>
    </source>
</reference>
<reference evidence="4 6" key="2">
    <citation type="submission" date="2021-06" db="EMBL/GenBank/DDBJ databases">
        <title>Interrogation of the integrated mobile genetic elements in gut-associated Bacteroides with a consensus prediction approach.</title>
        <authorList>
            <person name="Campbell D.E."/>
            <person name="Leigh J.R."/>
            <person name="Kim T."/>
            <person name="England W."/>
            <person name="Whitaker R.J."/>
            <person name="Degnan P.H."/>
        </authorList>
    </citation>
    <scope>NUCLEOTIDE SEQUENCE [LARGE SCALE GENOMIC DNA]</scope>
    <source>
        <strain evidence="4 6">WAL8669</strain>
    </source>
</reference>
<dbReference type="SUPFAM" id="SSF53756">
    <property type="entry name" value="UDP-Glycosyltransferase/glycogen phosphorylase"/>
    <property type="match status" value="1"/>
</dbReference>
<proteinExistence type="predicted"/>
<feature type="domain" description="Glycosyl transferase family 1" evidence="2">
    <location>
        <begin position="246"/>
        <end position="384"/>
    </location>
</feature>
<dbReference type="GO" id="GO:0016757">
    <property type="term" value="F:glycosyltransferase activity"/>
    <property type="evidence" value="ECO:0007669"/>
    <property type="project" value="UniProtKB-KW"/>
</dbReference>
<sequence>MMKNIAIINNVDFGSTGQISLNLHRNLLAKGYRSYFCYGRGASPTNSSMKKIGSFLSVNIHALMVRMTGRQGFYSSSSTTKLLRFFSKANIDTIYIVCIHGYYLNEYKLYKYVADNNIALVHIMIDEYAYGGKCAYNNGCNRYFLGCGNCPNKASYPTSLILDGSKAVFKMKQKAYQMLSKAAFVGPRFVVEKAKESPLLQNAKIVELDESIDMDIYYPRNTDNLYSELGISDNKIVITCIAPFNNTVNDRKGCRFFIELARRFESNNNYIFIHVGYMCEDKSFLPKNYIPIGFIRDQNKLAEYFSIGDLFVFPSLLDTMPNACLDSLACGVPLLCFDISGMPYVSDNTVGTFVEARNVTELQKVVQKIVKKNSDIIQRCRSYALSRYDSKKYNERLMQIGEYLNKI</sequence>
<evidence type="ECO:0000313" key="6">
    <source>
        <dbReference type="Proteomes" id="UP001156218"/>
    </source>
</evidence>
<dbReference type="PANTHER" id="PTHR46401">
    <property type="entry name" value="GLYCOSYLTRANSFERASE WBBK-RELATED"/>
    <property type="match status" value="1"/>
</dbReference>
<dbReference type="InterPro" id="IPR001296">
    <property type="entry name" value="Glyco_trans_1"/>
</dbReference>
<protein>
    <submittedName>
        <fullName evidence="3">Glycosyltransferase</fullName>
        <ecNumber evidence="4">2.4.-.-</ecNumber>
    </submittedName>
</protein>
<evidence type="ECO:0000313" key="5">
    <source>
        <dbReference type="Proteomes" id="UP000283616"/>
    </source>
</evidence>
<evidence type="ECO:0000259" key="2">
    <source>
        <dbReference type="Pfam" id="PF00534"/>
    </source>
</evidence>
<accession>A0A412GEL5</accession>
<dbReference type="RefSeq" id="WP_080979763.1">
    <property type="nucleotide sequence ID" value="NZ_CP083680.1"/>
</dbReference>
<organism evidence="3 5">
    <name type="scientific">Bacteroides thetaiotaomicron</name>
    <dbReference type="NCBI Taxonomy" id="818"/>
    <lineage>
        <taxon>Bacteria</taxon>
        <taxon>Pseudomonadati</taxon>
        <taxon>Bacteroidota</taxon>
        <taxon>Bacteroidia</taxon>
        <taxon>Bacteroidales</taxon>
        <taxon>Bacteroidaceae</taxon>
        <taxon>Bacteroides</taxon>
    </lineage>
</organism>
<evidence type="ECO:0000256" key="1">
    <source>
        <dbReference type="ARBA" id="ARBA00022679"/>
    </source>
</evidence>
<dbReference type="PANTHER" id="PTHR46401:SF2">
    <property type="entry name" value="GLYCOSYLTRANSFERASE WBBK-RELATED"/>
    <property type="match status" value="1"/>
</dbReference>
<evidence type="ECO:0000313" key="4">
    <source>
        <dbReference type="EMBL" id="UYU67709.1"/>
    </source>
</evidence>
<dbReference type="EMBL" id="QROV01000007">
    <property type="protein sequence ID" value="RHL61170.1"/>
    <property type="molecule type" value="Genomic_DNA"/>
</dbReference>